<dbReference type="InterPro" id="IPR001660">
    <property type="entry name" value="SAM"/>
</dbReference>
<protein>
    <submittedName>
        <fullName evidence="3">CG5272-PA</fullName>
    </submittedName>
</protein>
<name>D1GYH7_DROAN</name>
<dbReference type="GO" id="GO:0008156">
    <property type="term" value="P:negative regulation of DNA replication"/>
    <property type="evidence" value="ECO:0007669"/>
    <property type="project" value="EnsemblMetazoa"/>
</dbReference>
<dbReference type="Gene3D" id="1.10.150.50">
    <property type="entry name" value="Transcription Factor, Ets-1"/>
    <property type="match status" value="1"/>
</dbReference>
<dbReference type="SMART" id="SM00454">
    <property type="entry name" value="SAM"/>
    <property type="match status" value="1"/>
</dbReference>
<dbReference type="GO" id="GO:0051726">
    <property type="term" value="P:regulation of cell cycle"/>
    <property type="evidence" value="ECO:0007669"/>
    <property type="project" value="EnsemblMetazoa"/>
</dbReference>
<accession>D1GYH7</accession>
<feature type="compositionally biased region" description="Low complexity" evidence="1">
    <location>
        <begin position="120"/>
        <end position="138"/>
    </location>
</feature>
<gene>
    <name evidence="3" type="primary">CG5272</name>
</gene>
<proteinExistence type="predicted"/>
<organism evidence="3">
    <name type="scientific">Drosophila ananassae</name>
    <name type="common">Fruit fly</name>
    <dbReference type="NCBI Taxonomy" id="7217"/>
    <lineage>
        <taxon>Eukaryota</taxon>
        <taxon>Metazoa</taxon>
        <taxon>Ecdysozoa</taxon>
        <taxon>Arthropoda</taxon>
        <taxon>Hexapoda</taxon>
        <taxon>Insecta</taxon>
        <taxon>Pterygota</taxon>
        <taxon>Neoptera</taxon>
        <taxon>Endopterygota</taxon>
        <taxon>Diptera</taxon>
        <taxon>Brachycera</taxon>
        <taxon>Muscomorpha</taxon>
        <taxon>Ephydroidea</taxon>
        <taxon>Drosophilidae</taxon>
        <taxon>Drosophila</taxon>
        <taxon>Sophophora</taxon>
    </lineage>
</organism>
<dbReference type="AlphaFoldDB" id="D1GYH7"/>
<feature type="compositionally biased region" description="Polar residues" evidence="1">
    <location>
        <begin position="184"/>
        <end position="193"/>
    </location>
</feature>
<dbReference type="EMBL" id="FN546566">
    <property type="protein sequence ID" value="CBE66865.1"/>
    <property type="molecule type" value="Genomic_DNA"/>
</dbReference>
<dbReference type="GO" id="GO:0007343">
    <property type="term" value="P:egg activation"/>
    <property type="evidence" value="ECO:0007669"/>
    <property type="project" value="EnsemblMetazoa"/>
</dbReference>
<evidence type="ECO:0000259" key="2">
    <source>
        <dbReference type="SMART" id="SM00454"/>
    </source>
</evidence>
<dbReference type="GO" id="GO:0030295">
    <property type="term" value="F:protein kinase activator activity"/>
    <property type="evidence" value="ECO:0007669"/>
    <property type="project" value="EnsemblMetazoa"/>
</dbReference>
<feature type="domain" description="SAM" evidence="2">
    <location>
        <begin position="203"/>
        <end position="269"/>
    </location>
</feature>
<dbReference type="Pfam" id="PF07647">
    <property type="entry name" value="SAM_2"/>
    <property type="match status" value="1"/>
</dbReference>
<feature type="region of interest" description="Disordered" evidence="1">
    <location>
        <begin position="115"/>
        <end position="144"/>
    </location>
</feature>
<sequence>MERYNRVWGGNFGNFNKKCCKILIIVIFADPGSPLAPLTPLTSQAFSFDSVDDDVTPTGVGRSNTASRTALFRGLKSSHLQVPNRRHPGQGTTNRSLPGSTEPTRYSQAFMRTRSVFSPSGQNTHNGTSGSTSSTSISLDPQSREVRAAKIKQEILQGSRQTVTVKNDLSWLKKGSSSRKKESTMSPNPSSTYRRFKHSSPVEHPTLSPRVRSLLDRTGNEHLTELFTRQEIDLEVLIQLTLEDLEALGVRGAREGKIAMQIIQLAKQFFKA</sequence>
<feature type="region of interest" description="Disordered" evidence="1">
    <location>
        <begin position="173"/>
        <end position="207"/>
    </location>
</feature>
<dbReference type="GO" id="GO:0000278">
    <property type="term" value="P:mitotic cell cycle"/>
    <property type="evidence" value="ECO:0007669"/>
    <property type="project" value="EnsemblMetazoa"/>
</dbReference>
<feature type="compositionally biased region" description="Polar residues" evidence="1">
    <location>
        <begin position="90"/>
        <end position="103"/>
    </location>
</feature>
<evidence type="ECO:0000256" key="1">
    <source>
        <dbReference type="SAM" id="MobiDB-lite"/>
    </source>
</evidence>
<evidence type="ECO:0000313" key="3">
    <source>
        <dbReference type="EMBL" id="CBE66865.1"/>
    </source>
</evidence>
<dbReference type="InterPro" id="IPR013761">
    <property type="entry name" value="SAM/pointed_sf"/>
</dbReference>
<dbReference type="SUPFAM" id="SSF47769">
    <property type="entry name" value="SAM/Pointed domain"/>
    <property type="match status" value="1"/>
</dbReference>
<dbReference type="GO" id="GO:1902911">
    <property type="term" value="C:protein kinase complex"/>
    <property type="evidence" value="ECO:0007669"/>
    <property type="project" value="EnsemblMetazoa"/>
</dbReference>
<dbReference type="OrthoDB" id="539213at2759"/>
<feature type="region of interest" description="Disordered" evidence="1">
    <location>
        <begin position="77"/>
        <end position="103"/>
    </location>
</feature>
<reference evidence="3" key="1">
    <citation type="journal article" date="2012" name="Int J Evol Biol">
        <title>Inter- and intraspecific variation in Drosophila genes with sex-biased expression.</title>
        <authorList>
            <person name="Muller L."/>
            <person name="Grath S."/>
            <person name="von Heckel K."/>
            <person name="Parsch J."/>
        </authorList>
    </citation>
    <scope>NUCLEOTIDE SEQUENCE</scope>
    <source>
        <strain evidence="3">BKK10</strain>
    </source>
</reference>